<dbReference type="GO" id="GO:0043410">
    <property type="term" value="P:positive regulation of MAPK cascade"/>
    <property type="evidence" value="ECO:0007669"/>
    <property type="project" value="InterPro"/>
</dbReference>
<keyword evidence="5" id="KW-0449">Lipoprotein</keyword>
<proteinExistence type="predicted"/>
<evidence type="ECO:0008006" key="9">
    <source>
        <dbReference type="Google" id="ProtNLM"/>
    </source>
</evidence>
<protein>
    <recommendedName>
        <fullName evidence="9">Late endosomal/lysosomal adaptor and MAPK and MTOR activator-domain-containing protein</fullName>
    </recommendedName>
</protein>
<evidence type="ECO:0000313" key="8">
    <source>
        <dbReference type="RefSeq" id="XP_033460882.1"/>
    </source>
</evidence>
<name>A0A6J3M701_9PEZI</name>
<reference evidence="8" key="2">
    <citation type="submission" date="2020-04" db="EMBL/GenBank/DDBJ databases">
        <authorList>
            <consortium name="NCBI Genome Project"/>
        </authorList>
    </citation>
    <scope>NUCLEOTIDE SEQUENCE</scope>
    <source>
        <strain evidence="8">CBS 342.82</strain>
    </source>
</reference>
<dbReference type="GO" id="GO:0045121">
    <property type="term" value="C:membrane raft"/>
    <property type="evidence" value="ECO:0007669"/>
    <property type="project" value="InterPro"/>
</dbReference>
<comment type="subcellular location">
    <subcellularLocation>
        <location evidence="1">Endomembrane system</location>
    </subcellularLocation>
</comment>
<evidence type="ECO:0000256" key="2">
    <source>
        <dbReference type="ARBA" id="ARBA00022707"/>
    </source>
</evidence>
<evidence type="ECO:0000256" key="1">
    <source>
        <dbReference type="ARBA" id="ARBA00004308"/>
    </source>
</evidence>
<reference evidence="8" key="3">
    <citation type="submission" date="2025-08" db="UniProtKB">
        <authorList>
            <consortium name="RefSeq"/>
        </authorList>
    </citation>
    <scope>IDENTIFICATION</scope>
    <source>
        <strain evidence="8">CBS 342.82</strain>
    </source>
</reference>
<evidence type="ECO:0000256" key="6">
    <source>
        <dbReference type="SAM" id="MobiDB-lite"/>
    </source>
</evidence>
<feature type="compositionally biased region" description="Polar residues" evidence="6">
    <location>
        <begin position="74"/>
        <end position="100"/>
    </location>
</feature>
<evidence type="ECO:0000256" key="3">
    <source>
        <dbReference type="ARBA" id="ARBA00023136"/>
    </source>
</evidence>
<dbReference type="RefSeq" id="XP_033460882.1">
    <property type="nucleotide sequence ID" value="XM_033599638.1"/>
</dbReference>
<feature type="region of interest" description="Disordered" evidence="6">
    <location>
        <begin position="72"/>
        <end position="112"/>
    </location>
</feature>
<evidence type="ECO:0000256" key="5">
    <source>
        <dbReference type="ARBA" id="ARBA00023288"/>
    </source>
</evidence>
<keyword evidence="2" id="KW-0519">Myristate</keyword>
<dbReference type="GO" id="GO:0001919">
    <property type="term" value="P:regulation of receptor recycling"/>
    <property type="evidence" value="ECO:0007669"/>
    <property type="project" value="InterPro"/>
</dbReference>
<evidence type="ECO:0000256" key="4">
    <source>
        <dbReference type="ARBA" id="ARBA00023139"/>
    </source>
</evidence>
<dbReference type="GO" id="GO:0031902">
    <property type="term" value="C:late endosome membrane"/>
    <property type="evidence" value="ECO:0007669"/>
    <property type="project" value="InterPro"/>
</dbReference>
<dbReference type="Pfam" id="PF15454">
    <property type="entry name" value="LAMTOR"/>
    <property type="match status" value="1"/>
</dbReference>
<dbReference type="GO" id="GO:0071986">
    <property type="term" value="C:Ragulator complex"/>
    <property type="evidence" value="ECO:0007669"/>
    <property type="project" value="InterPro"/>
</dbReference>
<accession>A0A6J3M701</accession>
<dbReference type="GO" id="GO:0016197">
    <property type="term" value="P:endosomal transport"/>
    <property type="evidence" value="ECO:0007669"/>
    <property type="project" value="InterPro"/>
</dbReference>
<keyword evidence="3" id="KW-0472">Membrane</keyword>
<evidence type="ECO:0000313" key="7">
    <source>
        <dbReference type="Proteomes" id="UP000504637"/>
    </source>
</evidence>
<dbReference type="AlphaFoldDB" id="A0A6J3M701"/>
<dbReference type="InterPro" id="IPR028209">
    <property type="entry name" value="LAMTOR1/MEH1"/>
</dbReference>
<organism evidence="8">
    <name type="scientific">Dissoconium aciculare CBS 342.82</name>
    <dbReference type="NCBI Taxonomy" id="1314786"/>
    <lineage>
        <taxon>Eukaryota</taxon>
        <taxon>Fungi</taxon>
        <taxon>Dikarya</taxon>
        <taxon>Ascomycota</taxon>
        <taxon>Pezizomycotina</taxon>
        <taxon>Dothideomycetes</taxon>
        <taxon>Dothideomycetidae</taxon>
        <taxon>Mycosphaerellales</taxon>
        <taxon>Dissoconiaceae</taxon>
        <taxon>Dissoconium</taxon>
    </lineage>
</organism>
<sequence>MGICASCCRARQRHPQDEDIESMLSASIPNYGTLDDNSSVHLDEEEVRREREALDNITTQASDHMIDVLHPSHSEQNFDISSMNKRPFNTSLAQQESGANDSAPPESDYAAEEAAWLESIRAADEDTIHMPRHGALVMDVSLRDSHKAAQQDIA</sequence>
<keyword evidence="4" id="KW-0564">Palmitate</keyword>
<dbReference type="OrthoDB" id="5299893at2759"/>
<gene>
    <name evidence="8" type="ORF">K489DRAFT_209381</name>
</gene>
<reference evidence="8" key="1">
    <citation type="submission" date="2020-01" db="EMBL/GenBank/DDBJ databases">
        <authorList>
            <consortium name="DOE Joint Genome Institute"/>
            <person name="Haridas S."/>
            <person name="Albert R."/>
            <person name="Binder M."/>
            <person name="Bloem J."/>
            <person name="Labutti K."/>
            <person name="Salamov A."/>
            <person name="Andreopoulos B."/>
            <person name="Baker S.E."/>
            <person name="Barry K."/>
            <person name="Bills G."/>
            <person name="Bluhm B.H."/>
            <person name="Cannon C."/>
            <person name="Castanera R."/>
            <person name="Culley D.E."/>
            <person name="Daum C."/>
            <person name="Ezra D."/>
            <person name="Gonzalez J.B."/>
            <person name="Henrissat B."/>
            <person name="Kuo A."/>
            <person name="Liang C."/>
            <person name="Lipzen A."/>
            <person name="Lutzoni F."/>
            <person name="Magnuson J."/>
            <person name="Mondo S."/>
            <person name="Nolan M."/>
            <person name="Ohm R."/>
            <person name="Pangilinan J."/>
            <person name="Park H.-J."/>
            <person name="Ramirez L."/>
            <person name="Alfaro M."/>
            <person name="Sun H."/>
            <person name="Tritt A."/>
            <person name="Yoshinaga Y."/>
            <person name="Zwiers L.-H."/>
            <person name="Turgeon B.G."/>
            <person name="Goodwin S.B."/>
            <person name="Spatafora J.W."/>
            <person name="Crous P.W."/>
            <person name="Grigoriev I.V."/>
        </authorList>
    </citation>
    <scope>NUCLEOTIDE SEQUENCE</scope>
    <source>
        <strain evidence="8">CBS 342.82</strain>
    </source>
</reference>
<keyword evidence="7" id="KW-1185">Reference proteome</keyword>
<dbReference type="GeneID" id="54357437"/>
<dbReference type="Proteomes" id="UP000504637">
    <property type="component" value="Unplaced"/>
</dbReference>
<dbReference type="GO" id="GO:0032008">
    <property type="term" value="P:positive regulation of TOR signaling"/>
    <property type="evidence" value="ECO:0007669"/>
    <property type="project" value="InterPro"/>
</dbReference>
<dbReference type="GO" id="GO:0071230">
    <property type="term" value="P:cellular response to amino acid stimulus"/>
    <property type="evidence" value="ECO:0007669"/>
    <property type="project" value="InterPro"/>
</dbReference>